<dbReference type="SUPFAM" id="SSF74650">
    <property type="entry name" value="Galactose mutarotase-like"/>
    <property type="match status" value="1"/>
</dbReference>
<dbReference type="RefSeq" id="WP_045580153.1">
    <property type="nucleotide sequence ID" value="NZ_CP012401.1"/>
</dbReference>
<dbReference type="KEGG" id="ati:AL072_11840"/>
<gene>
    <name evidence="1" type="ORF">AL072_11840</name>
</gene>
<dbReference type="GO" id="GO:0016853">
    <property type="term" value="F:isomerase activity"/>
    <property type="evidence" value="ECO:0007669"/>
    <property type="project" value="InterPro"/>
</dbReference>
<sequence length="302" mass="33014">MIRTATIIALRHGPMTLTAAPHCGGSLASWSLSTTDGPVELFRRASDRALAGDFAPDMACFPLVPFSNRIGGGRFAFQGRDIVLTPDPGSPHRIHGHGWATPWTVEAVADDALRMGFAHRTTQRTGDWPWSYRAAQTVALDGDGLTVRLDLTNDSDSDMPSGLGLHPYFVKPPGSRVTADVRAVWDNDDTILPRQRRPLPPAWDFRHGVVMDDVALDNGFTGWNGTAILDRPRERLRLTMLADGPFGHLIVYAPPGEPYLCLEPVTHMTDALNRTDEPDAGVIALPPGERLSVTVRFLVSRL</sequence>
<proteinExistence type="predicted"/>
<dbReference type="InterPro" id="IPR014718">
    <property type="entry name" value="GH-type_carb-bd"/>
</dbReference>
<dbReference type="Pfam" id="PF01263">
    <property type="entry name" value="Aldose_epim"/>
    <property type="match status" value="1"/>
</dbReference>
<name>A0AAC8VY27_9PROT</name>
<reference evidence="2" key="1">
    <citation type="submission" date="2015-08" db="EMBL/GenBank/DDBJ databases">
        <title>Complete Genome Sequence of Azospirillum thiophilum BV-S.</title>
        <authorList>
            <person name="Fomenkov A."/>
            <person name="Vincze T."/>
            <person name="Grabovich M."/>
            <person name="Dubinina G."/>
            <person name="Orlova M."/>
            <person name="Belousova E."/>
            <person name="Roberts R.J."/>
        </authorList>
    </citation>
    <scope>NUCLEOTIDE SEQUENCE [LARGE SCALE GENOMIC DNA]</scope>
    <source>
        <strain evidence="2">BV-S</strain>
    </source>
</reference>
<evidence type="ECO:0008006" key="3">
    <source>
        <dbReference type="Google" id="ProtNLM"/>
    </source>
</evidence>
<dbReference type="Proteomes" id="UP000069935">
    <property type="component" value="Chromosome 1"/>
</dbReference>
<dbReference type="CDD" id="cd09021">
    <property type="entry name" value="Aldose_epim_Ec_YphB"/>
    <property type="match status" value="1"/>
</dbReference>
<dbReference type="AlphaFoldDB" id="A0AAC8VY27"/>
<reference evidence="1 2" key="2">
    <citation type="journal article" date="2016" name="Genome Announc.">
        <title>Complete Genome Sequence of a Strain of Azospirillum thiophilum Isolated from a Sulfide Spring.</title>
        <authorList>
            <person name="Fomenkov A."/>
            <person name="Vincze T."/>
            <person name="Grabovich M."/>
            <person name="Anton B.P."/>
            <person name="Dubinina G."/>
            <person name="Orlova M."/>
            <person name="Belousova E."/>
            <person name="Roberts R.J."/>
        </authorList>
    </citation>
    <scope>NUCLEOTIDE SEQUENCE [LARGE SCALE GENOMIC DNA]</scope>
    <source>
        <strain evidence="1 2">BV-S</strain>
    </source>
</reference>
<protein>
    <recommendedName>
        <fullName evidence="3">Aldose 1-epimerase</fullName>
    </recommendedName>
</protein>
<dbReference type="EMBL" id="CP012401">
    <property type="protein sequence ID" value="ALG71493.1"/>
    <property type="molecule type" value="Genomic_DNA"/>
</dbReference>
<dbReference type="InterPro" id="IPR011013">
    <property type="entry name" value="Gal_mutarotase_sf_dom"/>
</dbReference>
<accession>A0AAC8VY27</accession>
<evidence type="ECO:0000313" key="2">
    <source>
        <dbReference type="Proteomes" id="UP000069935"/>
    </source>
</evidence>
<organism evidence="1 2">
    <name type="scientific">Azospirillum thiophilum</name>
    <dbReference type="NCBI Taxonomy" id="528244"/>
    <lineage>
        <taxon>Bacteria</taxon>
        <taxon>Pseudomonadati</taxon>
        <taxon>Pseudomonadota</taxon>
        <taxon>Alphaproteobacteria</taxon>
        <taxon>Rhodospirillales</taxon>
        <taxon>Azospirillaceae</taxon>
        <taxon>Azospirillum</taxon>
    </lineage>
</organism>
<evidence type="ECO:0000313" key="1">
    <source>
        <dbReference type="EMBL" id="ALG71493.1"/>
    </source>
</evidence>
<dbReference type="InterPro" id="IPR008183">
    <property type="entry name" value="Aldose_1/G6P_1-epimerase"/>
</dbReference>
<dbReference type="GO" id="GO:0005975">
    <property type="term" value="P:carbohydrate metabolic process"/>
    <property type="evidence" value="ECO:0007669"/>
    <property type="project" value="InterPro"/>
</dbReference>
<dbReference type="GO" id="GO:0030246">
    <property type="term" value="F:carbohydrate binding"/>
    <property type="evidence" value="ECO:0007669"/>
    <property type="project" value="InterPro"/>
</dbReference>
<dbReference type="Gene3D" id="2.70.98.10">
    <property type="match status" value="1"/>
</dbReference>
<keyword evidence="2" id="KW-1185">Reference proteome</keyword>